<dbReference type="STRING" id="1155777.BANAU_3957"/>
<dbReference type="PANTHER" id="PTHR43106">
    <property type="entry name" value="DEHYDROGENASE-RELATED"/>
    <property type="match status" value="1"/>
</dbReference>
<evidence type="ECO:0008006" key="3">
    <source>
        <dbReference type="Google" id="ProtNLM"/>
    </source>
</evidence>
<gene>
    <name evidence="1" type="ORF">BACVE_001729</name>
</gene>
<dbReference type="InterPro" id="IPR036188">
    <property type="entry name" value="FAD/NAD-bd_sf"/>
</dbReference>
<reference evidence="2" key="1">
    <citation type="submission" date="2020-10" db="EMBL/GenBank/DDBJ databases">
        <title>Complete genome sequence of Bacillus velezensis NST6.</title>
        <authorList>
            <person name="Choi J."/>
        </authorList>
    </citation>
    <scope>NUCLEOTIDE SEQUENCE [LARGE SCALE GENOMIC DNA]</scope>
    <source>
        <strain evidence="2">NST6</strain>
    </source>
</reference>
<proteinExistence type="predicted"/>
<evidence type="ECO:0000313" key="2">
    <source>
        <dbReference type="Proteomes" id="UP000587477"/>
    </source>
</evidence>
<dbReference type="EMBL" id="CP063687">
    <property type="protein sequence ID" value="QOY26722.1"/>
    <property type="molecule type" value="Genomic_DNA"/>
</dbReference>
<accession>A0A2D3DIS2</accession>
<dbReference type="PANTHER" id="PTHR43106:SF1">
    <property type="entry name" value="DEHYDROGENASE-RELATED"/>
    <property type="match status" value="1"/>
</dbReference>
<organism evidence="1 2">
    <name type="scientific">Bacillus velezensis</name>
    <dbReference type="NCBI Taxonomy" id="492670"/>
    <lineage>
        <taxon>Bacteria</taxon>
        <taxon>Bacillati</taxon>
        <taxon>Bacillota</taxon>
        <taxon>Bacilli</taxon>
        <taxon>Bacillales</taxon>
        <taxon>Bacillaceae</taxon>
        <taxon>Bacillus</taxon>
        <taxon>Bacillus amyloliquefaciens group</taxon>
    </lineage>
</organism>
<dbReference type="RefSeq" id="WP_014419371.1">
    <property type="nucleotide sequence ID" value="NZ_AP024501.1"/>
</dbReference>
<name>A0A2I7TIJ8_BACVE</name>
<dbReference type="AlphaFoldDB" id="A0A2I7TIJ8"/>
<sequence length="150" mass="16780">MIIYVSGKLSIPFDQFQRYEDFVARIPTIEEKLKQNSIKSTLPDAAPTNLHWVLPQYVTEAVEEFLNHLSLLSEDLINGDTLLHAPVWELCWDRVQAEEGLRTNVPGFYVAGDAIGWARGIIQAATTGIVIARDILNGKKPCDKELTSTV</sequence>
<dbReference type="SUPFAM" id="SSF51905">
    <property type="entry name" value="FAD/NAD(P)-binding domain"/>
    <property type="match status" value="1"/>
</dbReference>
<accession>A0A2I7TIJ8</accession>
<protein>
    <recommendedName>
        <fullName evidence="3">FAD-dependent oxidoreductase</fullName>
    </recommendedName>
</protein>
<evidence type="ECO:0000313" key="1">
    <source>
        <dbReference type="EMBL" id="QOY26722.1"/>
    </source>
</evidence>
<dbReference type="Proteomes" id="UP000587477">
    <property type="component" value="Chromosome"/>
</dbReference>